<dbReference type="Pfam" id="PF03968">
    <property type="entry name" value="LptD_N"/>
    <property type="match status" value="1"/>
</dbReference>
<accession>A0A1N7QEM7</accession>
<dbReference type="GO" id="GO:0017089">
    <property type="term" value="F:glycolipid transfer activity"/>
    <property type="evidence" value="ECO:0007669"/>
    <property type="project" value="TreeGrafter"/>
</dbReference>
<gene>
    <name evidence="6" type="ORF">SAMN05421580_1175</name>
</gene>
<evidence type="ECO:0000256" key="2">
    <source>
        <dbReference type="ARBA" id="ARBA00022729"/>
    </source>
</evidence>
<dbReference type="AlphaFoldDB" id="A0A1N7QEM7"/>
<keyword evidence="1" id="KW-0813">Transport</keyword>
<feature type="chain" id="PRO_5012094357" evidence="4">
    <location>
        <begin position="24"/>
        <end position="164"/>
    </location>
</feature>
<dbReference type="GO" id="GO:0001530">
    <property type="term" value="F:lipopolysaccharide binding"/>
    <property type="evidence" value="ECO:0007669"/>
    <property type="project" value="InterPro"/>
</dbReference>
<name>A0A1N7QEM7_9RHOB</name>
<dbReference type="RefSeq" id="WP_076486407.1">
    <property type="nucleotide sequence ID" value="NZ_FTOG01000017.1"/>
</dbReference>
<evidence type="ECO:0000256" key="3">
    <source>
        <dbReference type="ARBA" id="ARBA00022764"/>
    </source>
</evidence>
<dbReference type="GO" id="GO:0015920">
    <property type="term" value="P:lipopolysaccharide transport"/>
    <property type="evidence" value="ECO:0007669"/>
    <property type="project" value="InterPro"/>
</dbReference>
<dbReference type="OrthoDB" id="9811926at2"/>
<keyword evidence="3" id="KW-0574">Periplasm</keyword>
<proteinExistence type="predicted"/>
<evidence type="ECO:0000259" key="5">
    <source>
        <dbReference type="Pfam" id="PF03968"/>
    </source>
</evidence>
<dbReference type="GO" id="GO:0030288">
    <property type="term" value="C:outer membrane-bounded periplasmic space"/>
    <property type="evidence" value="ECO:0007669"/>
    <property type="project" value="TreeGrafter"/>
</dbReference>
<dbReference type="InterPro" id="IPR052037">
    <property type="entry name" value="LPS_export_LptA"/>
</dbReference>
<evidence type="ECO:0000256" key="4">
    <source>
        <dbReference type="SAM" id="SignalP"/>
    </source>
</evidence>
<dbReference type="GO" id="GO:0009279">
    <property type="term" value="C:cell outer membrane"/>
    <property type="evidence" value="ECO:0007669"/>
    <property type="project" value="TreeGrafter"/>
</dbReference>
<keyword evidence="7" id="KW-1185">Reference proteome</keyword>
<dbReference type="InterPro" id="IPR005653">
    <property type="entry name" value="OstA-like_N"/>
</dbReference>
<protein>
    <submittedName>
        <fullName evidence="6">Lipopolysaccharide export system protein LptA</fullName>
    </submittedName>
</protein>
<dbReference type="PANTHER" id="PTHR36504:SF1">
    <property type="entry name" value="LIPOPOLYSACCHARIDE EXPORT SYSTEM PROTEIN LPTA"/>
    <property type="match status" value="1"/>
</dbReference>
<dbReference type="STRING" id="453582.SAMN05421580_1175"/>
<keyword evidence="2 4" id="KW-0732">Signal</keyword>
<dbReference type="EMBL" id="FTOG01000017">
    <property type="protein sequence ID" value="SIT21298.1"/>
    <property type="molecule type" value="Genomic_DNA"/>
</dbReference>
<sequence>MRRLPQIFSALIFFSLTAGAVQAQQVAFAGLRTDTSEPVEVTADSLDVNQTDGNAIFTGNVVIIQGPLRLSAARVQVEYGSAEKKSISELQASGGVTLVTASEAAESRDAVYNVAAGSVVMTGDVLLTQGDNVLSGQRLDVDLKTGTGQMQGRVRTVLQPDQTP</sequence>
<dbReference type="NCBIfam" id="TIGR03002">
    <property type="entry name" value="outer_YhbN_LptA"/>
    <property type="match status" value="1"/>
</dbReference>
<evidence type="ECO:0000313" key="7">
    <source>
        <dbReference type="Proteomes" id="UP000186221"/>
    </source>
</evidence>
<evidence type="ECO:0000313" key="6">
    <source>
        <dbReference type="EMBL" id="SIT21298.1"/>
    </source>
</evidence>
<dbReference type="PANTHER" id="PTHR36504">
    <property type="entry name" value="LIPOPOLYSACCHARIDE EXPORT SYSTEM PROTEIN LPTA"/>
    <property type="match status" value="1"/>
</dbReference>
<reference evidence="7" key="1">
    <citation type="submission" date="2017-01" db="EMBL/GenBank/DDBJ databases">
        <authorList>
            <person name="Varghese N."/>
            <person name="Submissions S."/>
        </authorList>
    </citation>
    <scope>NUCLEOTIDE SEQUENCE [LARGE SCALE GENOMIC DNA]</scope>
    <source>
        <strain evidence="7">DSM 19945</strain>
    </source>
</reference>
<evidence type="ECO:0000256" key="1">
    <source>
        <dbReference type="ARBA" id="ARBA00022448"/>
    </source>
</evidence>
<dbReference type="Gene3D" id="2.60.450.10">
    <property type="entry name" value="Lipopolysaccharide (LPS) transport protein A like domain"/>
    <property type="match status" value="1"/>
</dbReference>
<dbReference type="InterPro" id="IPR014340">
    <property type="entry name" value="LptA"/>
</dbReference>
<dbReference type="Proteomes" id="UP000186221">
    <property type="component" value="Unassembled WGS sequence"/>
</dbReference>
<feature type="domain" description="Organic solvent tolerance-like N-terminal" evidence="5">
    <location>
        <begin position="40"/>
        <end position="146"/>
    </location>
</feature>
<organism evidence="6 7">
    <name type="scientific">Rhodobacter aestuarii</name>
    <dbReference type="NCBI Taxonomy" id="453582"/>
    <lineage>
        <taxon>Bacteria</taxon>
        <taxon>Pseudomonadati</taxon>
        <taxon>Pseudomonadota</taxon>
        <taxon>Alphaproteobacteria</taxon>
        <taxon>Rhodobacterales</taxon>
        <taxon>Rhodobacter group</taxon>
        <taxon>Rhodobacter</taxon>
    </lineage>
</organism>
<feature type="signal peptide" evidence="4">
    <location>
        <begin position="1"/>
        <end position="23"/>
    </location>
</feature>